<dbReference type="SUPFAM" id="SSF74653">
    <property type="entry name" value="TolA/TonB C-terminal domain"/>
    <property type="match status" value="1"/>
</dbReference>
<dbReference type="GO" id="GO:0055085">
    <property type="term" value="P:transmembrane transport"/>
    <property type="evidence" value="ECO:0007669"/>
    <property type="project" value="InterPro"/>
</dbReference>
<feature type="repeat" description="TPR" evidence="1">
    <location>
        <begin position="113"/>
        <end position="146"/>
    </location>
</feature>
<gene>
    <name evidence="4" type="ORF">GCM10008090_06970</name>
</gene>
<keyword evidence="5" id="KW-1185">Reference proteome</keyword>
<comment type="caution">
    <text evidence="4">The sequence shown here is derived from an EMBL/GenBank/DDBJ whole genome shotgun (WGS) entry which is preliminary data.</text>
</comment>
<dbReference type="RefSeq" id="WP_189398603.1">
    <property type="nucleotide sequence ID" value="NZ_BMXA01000001.1"/>
</dbReference>
<feature type="domain" description="TonB C-terminal" evidence="3">
    <location>
        <begin position="272"/>
        <end position="364"/>
    </location>
</feature>
<dbReference type="SUPFAM" id="SSF48452">
    <property type="entry name" value="TPR-like"/>
    <property type="match status" value="2"/>
</dbReference>
<dbReference type="Proteomes" id="UP000614811">
    <property type="component" value="Unassembled WGS sequence"/>
</dbReference>
<evidence type="ECO:0000259" key="3">
    <source>
        <dbReference type="PROSITE" id="PS52015"/>
    </source>
</evidence>
<dbReference type="AlphaFoldDB" id="A0A918RHW9"/>
<evidence type="ECO:0000313" key="5">
    <source>
        <dbReference type="Proteomes" id="UP000614811"/>
    </source>
</evidence>
<sequence length="364" mass="39452">MKITSILSSVLTVVLIQSAAAQDGATPEQILKHQGHYYRLAEGGQWQEAKTHAQQAYTLGQSVYSANSAEQATLAEQLGHALVQLGDVNGITPLNEALSIYTQTFGSDSEKLITVLMDIGTAQALMGKFEQAEDDFNRSFDLAKDVFGRDSTMLAKLNMQAGSAFAGQSQFQTASEYFTDAYKIYDGMYGPFSGKTGQAAFQLAEMDRMTGNARGMAANLKKTVATFNDPTTPSNEFERTVHRKLIEAYHAIGKPKRATQHVIALASAAPATQGGEPELVVRPLLAMDANDRNTLPEGYVRVSYDIDSEGFVRNAKLLDYEGGRKLVDSAMKALDGYRYIPASQNGQPVGTSGLETMITFKNDG</sequence>
<reference evidence="4" key="2">
    <citation type="submission" date="2020-09" db="EMBL/GenBank/DDBJ databases">
        <authorList>
            <person name="Sun Q."/>
            <person name="Kim S."/>
        </authorList>
    </citation>
    <scope>NUCLEOTIDE SEQUENCE</scope>
    <source>
        <strain evidence="4">KCTC 12711</strain>
    </source>
</reference>
<keyword evidence="1" id="KW-0802">TPR repeat</keyword>
<protein>
    <recommendedName>
        <fullName evidence="3">TonB C-terminal domain-containing protein</fullName>
    </recommendedName>
</protein>
<reference evidence="4" key="1">
    <citation type="journal article" date="2014" name="Int. J. Syst. Evol. Microbiol.">
        <title>Complete genome sequence of Corynebacterium casei LMG S-19264T (=DSM 44701T), isolated from a smear-ripened cheese.</title>
        <authorList>
            <consortium name="US DOE Joint Genome Institute (JGI-PGF)"/>
            <person name="Walter F."/>
            <person name="Albersmeier A."/>
            <person name="Kalinowski J."/>
            <person name="Ruckert C."/>
        </authorList>
    </citation>
    <scope>NUCLEOTIDE SEQUENCE</scope>
    <source>
        <strain evidence="4">KCTC 12711</strain>
    </source>
</reference>
<dbReference type="Pfam" id="PF03544">
    <property type="entry name" value="TonB_C"/>
    <property type="match status" value="1"/>
</dbReference>
<evidence type="ECO:0000313" key="4">
    <source>
        <dbReference type="EMBL" id="GHA00645.1"/>
    </source>
</evidence>
<dbReference type="PROSITE" id="PS50005">
    <property type="entry name" value="TPR"/>
    <property type="match status" value="1"/>
</dbReference>
<dbReference type="InterPro" id="IPR019734">
    <property type="entry name" value="TPR_rpt"/>
</dbReference>
<dbReference type="PROSITE" id="PS52015">
    <property type="entry name" value="TONB_CTD"/>
    <property type="match status" value="1"/>
</dbReference>
<dbReference type="Gene3D" id="3.30.1150.10">
    <property type="match status" value="1"/>
</dbReference>
<dbReference type="InterPro" id="IPR037682">
    <property type="entry name" value="TonB_C"/>
</dbReference>
<feature type="chain" id="PRO_5037495121" description="TonB C-terminal domain-containing protein" evidence="2">
    <location>
        <begin position="22"/>
        <end position="364"/>
    </location>
</feature>
<keyword evidence="2" id="KW-0732">Signal</keyword>
<dbReference type="EMBL" id="BMXA01000001">
    <property type="protein sequence ID" value="GHA00645.1"/>
    <property type="molecule type" value="Genomic_DNA"/>
</dbReference>
<evidence type="ECO:0000256" key="1">
    <source>
        <dbReference type="PROSITE-ProRule" id="PRU00339"/>
    </source>
</evidence>
<evidence type="ECO:0000256" key="2">
    <source>
        <dbReference type="SAM" id="SignalP"/>
    </source>
</evidence>
<organism evidence="4 5">
    <name type="scientific">Arenicella chitinivorans</name>
    <dbReference type="NCBI Taxonomy" id="1329800"/>
    <lineage>
        <taxon>Bacteria</taxon>
        <taxon>Pseudomonadati</taxon>
        <taxon>Pseudomonadota</taxon>
        <taxon>Gammaproteobacteria</taxon>
        <taxon>Arenicellales</taxon>
        <taxon>Arenicellaceae</taxon>
        <taxon>Arenicella</taxon>
    </lineage>
</organism>
<proteinExistence type="predicted"/>
<name>A0A918RHW9_9GAMM</name>
<dbReference type="Pfam" id="PF13424">
    <property type="entry name" value="TPR_12"/>
    <property type="match status" value="1"/>
</dbReference>
<feature type="signal peptide" evidence="2">
    <location>
        <begin position="1"/>
        <end position="21"/>
    </location>
</feature>
<accession>A0A918RHW9</accession>
<dbReference type="Gene3D" id="1.25.40.10">
    <property type="entry name" value="Tetratricopeptide repeat domain"/>
    <property type="match status" value="1"/>
</dbReference>
<dbReference type="InterPro" id="IPR011990">
    <property type="entry name" value="TPR-like_helical_dom_sf"/>
</dbReference>